<dbReference type="CDD" id="cd03786">
    <property type="entry name" value="GTB_UDP-GlcNAc_2-Epimerase"/>
    <property type="match status" value="1"/>
</dbReference>
<dbReference type="Gene3D" id="3.40.50.2000">
    <property type="entry name" value="Glycogen Phosphorylase B"/>
    <property type="match status" value="2"/>
</dbReference>
<protein>
    <recommendedName>
        <fullName evidence="3">UDP-N-acetylglucosamine 2-epimerase domain-containing protein</fullName>
    </recommendedName>
</protein>
<evidence type="ECO:0000313" key="4">
    <source>
        <dbReference type="EMBL" id="CAE0271043.1"/>
    </source>
</evidence>
<feature type="compositionally biased region" description="Low complexity" evidence="1">
    <location>
        <begin position="49"/>
        <end position="68"/>
    </location>
</feature>
<keyword evidence="2" id="KW-0472">Membrane</keyword>
<evidence type="ECO:0000256" key="1">
    <source>
        <dbReference type="SAM" id="MobiDB-lite"/>
    </source>
</evidence>
<gene>
    <name evidence="4" type="ORF">PBIL07802_LOCUS33398</name>
</gene>
<evidence type="ECO:0000259" key="3">
    <source>
        <dbReference type="Pfam" id="PF02350"/>
    </source>
</evidence>
<feature type="region of interest" description="Disordered" evidence="1">
    <location>
        <begin position="49"/>
        <end position="72"/>
    </location>
</feature>
<keyword evidence="2" id="KW-1133">Transmembrane helix</keyword>
<dbReference type="EMBL" id="HBIB01050613">
    <property type="protein sequence ID" value="CAE0271043.1"/>
    <property type="molecule type" value="Transcribed_RNA"/>
</dbReference>
<dbReference type="SUPFAM" id="SSF53756">
    <property type="entry name" value="UDP-Glycosyltransferase/glycogen phosphorylase"/>
    <property type="match status" value="1"/>
</dbReference>
<dbReference type="PANTHER" id="PTHR43174:SF1">
    <property type="entry name" value="UDP-N-ACETYLGLUCOSAMINE 2-EPIMERASE"/>
    <property type="match status" value="1"/>
</dbReference>
<dbReference type="InterPro" id="IPR029767">
    <property type="entry name" value="WecB-like"/>
</dbReference>
<accession>A0A7S3GMI1</accession>
<dbReference type="AlphaFoldDB" id="A0A7S3GMI1"/>
<dbReference type="InterPro" id="IPR003331">
    <property type="entry name" value="UDP_GlcNAc_Epimerase_2_dom"/>
</dbReference>
<dbReference type="Pfam" id="PF02350">
    <property type="entry name" value="Epimerase_2"/>
    <property type="match status" value="1"/>
</dbReference>
<keyword evidence="2" id="KW-0812">Transmembrane</keyword>
<evidence type="ECO:0000256" key="2">
    <source>
        <dbReference type="SAM" id="Phobius"/>
    </source>
</evidence>
<name>A0A7S3GMI1_9EUKA</name>
<organism evidence="4">
    <name type="scientific">Palpitomonas bilix</name>
    <dbReference type="NCBI Taxonomy" id="652834"/>
    <lineage>
        <taxon>Eukaryota</taxon>
        <taxon>Eukaryota incertae sedis</taxon>
    </lineage>
</organism>
<proteinExistence type="predicted"/>
<dbReference type="PANTHER" id="PTHR43174">
    <property type="entry name" value="UDP-N-ACETYLGLUCOSAMINE 2-EPIMERASE"/>
    <property type="match status" value="1"/>
</dbReference>
<feature type="domain" description="UDP-N-acetylglucosamine 2-epimerase" evidence="3">
    <location>
        <begin position="430"/>
        <end position="765"/>
    </location>
</feature>
<sequence>MEYRKRSGGRPPLIVILKQYKLVFVGLFLSVILFAALFSGSGSGRVESGDGASSLSSTASEGSATSLAPARPPPKGMRRILLVQNFKEAFAADAYLTELANNLIASSESVYVDVLAANVEGTDAEALGLAKSPRLRLLDGVANHPCEVVQGGLIVYDTVADVMANLNERFDYSAIILFDPACTALIKTLYEDHTGFEGRVYHAHALSNAEENALPLPVPFSAAVFEVKNGGGSSKCVVVSGEGYVEGDEEDSALSNVVDEDLTFFVIGGKAPKGLKVDKTKQFDTAKEALRAIAADCSVVVPASPTVASVAIAAQKAVPATMSKQAYSMLKMDSGSSMGKKDEEAVLSALVSASPPSSVADKSDSVQAQLAQNEKSAKSSVNTFVDSLYLPAATSPGVRAPQSPVVSIVVGVRPNLMKAAPIIAAINKMRPGWEVELVHTGQHTDKMMSTVFFQELGIKKPDRYLGVGGGSMLHQVAMVIDKLSELYTTSRPSAMMVLGDVTSTTAASAAAIRLGIPLIHYEAGLRSHDRTMPEEINRMETDSIADAHFVTEPDGIKNLEREGKGDTIYFTGNVMIDTLLENVELMKAKKVFKQYSGLEEKKYIAVTLHRAANVDTEYSLKKLVKALTSIAAKVAPVVFPVHPRTKKSLERFSMLNELKNAENVYFVEPLGPKDFSSLVLTAGLVITDSGGVTEESSVLGVPTITVRPNTERPVTVTQGTNELAPNDPDVLFELAKKAMDGKWKTGREGGLQGWDGKAAERVVEATEAVLCYPAVKQSEKLHRDLFDLDDFVEKLRSSE</sequence>
<reference evidence="4" key="1">
    <citation type="submission" date="2021-01" db="EMBL/GenBank/DDBJ databases">
        <authorList>
            <person name="Corre E."/>
            <person name="Pelletier E."/>
            <person name="Niang G."/>
            <person name="Scheremetjew M."/>
            <person name="Finn R."/>
            <person name="Kale V."/>
            <person name="Holt S."/>
            <person name="Cochrane G."/>
            <person name="Meng A."/>
            <person name="Brown T."/>
            <person name="Cohen L."/>
        </authorList>
    </citation>
    <scope>NUCLEOTIDE SEQUENCE</scope>
    <source>
        <strain evidence="4">NIES-2562</strain>
    </source>
</reference>
<dbReference type="NCBIfam" id="TIGR00236">
    <property type="entry name" value="wecB"/>
    <property type="match status" value="1"/>
</dbReference>
<feature type="transmembrane region" description="Helical" evidence="2">
    <location>
        <begin position="20"/>
        <end position="38"/>
    </location>
</feature>